<evidence type="ECO:0000256" key="1">
    <source>
        <dbReference type="SAM" id="MobiDB-lite"/>
    </source>
</evidence>
<feature type="region of interest" description="Disordered" evidence="1">
    <location>
        <begin position="1"/>
        <end position="94"/>
    </location>
</feature>
<feature type="compositionally biased region" description="Basic and acidic residues" evidence="1">
    <location>
        <begin position="55"/>
        <end position="79"/>
    </location>
</feature>
<sequence>MTILLRPLTQKEGSTDTEKNTLSQKKSFQRDEGSSEHSGLSSILYTPEGAATVRENAEPLEKRGIAEGTEKGLETERKSGGKTGTDTEADTESGLKVRVIQDGLKGSLHEEPGFVRWRDCVILFGSFNVSREQAPVLVAAHSWSIALGSTRTTIYNLTTGDVTTGPDFRCSCTTRPRHFPPGGWSISSGAPIGAT</sequence>
<dbReference type="EMBL" id="DF237167">
    <property type="protein sequence ID" value="GAQ85042.1"/>
    <property type="molecule type" value="Genomic_DNA"/>
</dbReference>
<reference evidence="2 3" key="1">
    <citation type="journal article" date="2014" name="Nat. Commun.">
        <title>Klebsormidium flaccidum genome reveals primary factors for plant terrestrial adaptation.</title>
        <authorList>
            <person name="Hori K."/>
            <person name="Maruyama F."/>
            <person name="Fujisawa T."/>
            <person name="Togashi T."/>
            <person name="Yamamoto N."/>
            <person name="Seo M."/>
            <person name="Sato S."/>
            <person name="Yamada T."/>
            <person name="Mori H."/>
            <person name="Tajima N."/>
            <person name="Moriyama T."/>
            <person name="Ikeuchi M."/>
            <person name="Watanabe M."/>
            <person name="Wada H."/>
            <person name="Kobayashi K."/>
            <person name="Saito M."/>
            <person name="Masuda T."/>
            <person name="Sasaki-Sekimoto Y."/>
            <person name="Mashiguchi K."/>
            <person name="Awai K."/>
            <person name="Shimojima M."/>
            <person name="Masuda S."/>
            <person name="Iwai M."/>
            <person name="Nobusawa T."/>
            <person name="Narise T."/>
            <person name="Kondo S."/>
            <person name="Saito H."/>
            <person name="Sato R."/>
            <person name="Murakawa M."/>
            <person name="Ihara Y."/>
            <person name="Oshima-Yamada Y."/>
            <person name="Ohtaka K."/>
            <person name="Satoh M."/>
            <person name="Sonobe K."/>
            <person name="Ishii M."/>
            <person name="Ohtani R."/>
            <person name="Kanamori-Sato M."/>
            <person name="Honoki R."/>
            <person name="Miyazaki D."/>
            <person name="Mochizuki H."/>
            <person name="Umetsu J."/>
            <person name="Higashi K."/>
            <person name="Shibata D."/>
            <person name="Kamiya Y."/>
            <person name="Sato N."/>
            <person name="Nakamura Y."/>
            <person name="Tabata S."/>
            <person name="Ida S."/>
            <person name="Kurokawa K."/>
            <person name="Ohta H."/>
        </authorList>
    </citation>
    <scope>NUCLEOTIDE SEQUENCE [LARGE SCALE GENOMIC DNA]</scope>
    <source>
        <strain evidence="2 3">NIES-2285</strain>
    </source>
</reference>
<accession>A0A1Y1I510</accession>
<protein>
    <submittedName>
        <fullName evidence="2">Uncharacterized protein</fullName>
    </submittedName>
</protein>
<organism evidence="2 3">
    <name type="scientific">Klebsormidium nitens</name>
    <name type="common">Green alga</name>
    <name type="synonym">Ulothrix nitens</name>
    <dbReference type="NCBI Taxonomy" id="105231"/>
    <lineage>
        <taxon>Eukaryota</taxon>
        <taxon>Viridiplantae</taxon>
        <taxon>Streptophyta</taxon>
        <taxon>Klebsormidiophyceae</taxon>
        <taxon>Klebsormidiales</taxon>
        <taxon>Klebsormidiaceae</taxon>
        <taxon>Klebsormidium</taxon>
    </lineage>
</organism>
<evidence type="ECO:0000313" key="3">
    <source>
        <dbReference type="Proteomes" id="UP000054558"/>
    </source>
</evidence>
<dbReference type="AlphaFoldDB" id="A0A1Y1I510"/>
<keyword evidence="3" id="KW-1185">Reference proteome</keyword>
<proteinExistence type="predicted"/>
<dbReference type="Proteomes" id="UP000054558">
    <property type="component" value="Unassembled WGS sequence"/>
</dbReference>
<name>A0A1Y1I510_KLENI</name>
<gene>
    <name evidence="2" type="ORF">KFL_002180165</name>
</gene>
<evidence type="ECO:0000313" key="2">
    <source>
        <dbReference type="EMBL" id="GAQ85042.1"/>
    </source>
</evidence>